<proteinExistence type="predicted"/>
<feature type="domain" description="ABC3 transporter permease C-terminal" evidence="7">
    <location>
        <begin position="728"/>
        <end position="841"/>
    </location>
</feature>
<organism evidence="8 9">
    <name type="scientific">Aliidiomarina iranensis</name>
    <dbReference type="NCBI Taxonomy" id="1434071"/>
    <lineage>
        <taxon>Bacteria</taxon>
        <taxon>Pseudomonadati</taxon>
        <taxon>Pseudomonadota</taxon>
        <taxon>Gammaproteobacteria</taxon>
        <taxon>Alteromonadales</taxon>
        <taxon>Idiomarinaceae</taxon>
        <taxon>Aliidiomarina</taxon>
    </lineage>
</organism>
<feature type="transmembrane region" description="Helical" evidence="6">
    <location>
        <begin position="369"/>
        <end position="389"/>
    </location>
</feature>
<feature type="transmembrane region" description="Helical" evidence="6">
    <location>
        <begin position="275"/>
        <end position="295"/>
    </location>
</feature>
<feature type="transmembrane region" description="Helical" evidence="6">
    <location>
        <begin position="490"/>
        <end position="508"/>
    </location>
</feature>
<feature type="transmembrane region" description="Helical" evidence="6">
    <location>
        <begin position="812"/>
        <end position="838"/>
    </location>
</feature>
<dbReference type="Proteomes" id="UP000288395">
    <property type="component" value="Unassembled WGS sequence"/>
</dbReference>
<dbReference type="InterPro" id="IPR038766">
    <property type="entry name" value="Membrane_comp_ABC_pdt"/>
</dbReference>
<sequence length="850" mass="93438">MGNGTHQETAQVAGQKQSNWHKISWRLLKHELRRGELTIMAAAVALAVCAVLSLSVFSERLQLGLMERSAEFLAADRVLRSRGDEIPTEWLTRAQAENVASARRVTFNSMAFANGELALVDVKAVSDGYPLRGNLETAEEPFIQGEVAEGLPGPGETWVQSTLFQQLGLALGDRLEVGESEFVVTRVLSREPDAGFNVFADSPTVLIHFDELAATALIQPGSRVNYNYLFAGNPADLERFENWLLPQLDEVTQRWRNVQDGDSPLSAALERAERFMLLASLLGVVLAATAVAVAAQRYAQRNFDAVAVMKTLGGRKSQVGKIFTLHLLLLTSASIVVGLLLGIGLQASVVGWVSGALGYDLPATGSGPYLLAIATGLLCALMFSLYPLLRLLKVPPLRVLRRDLTASGLARWLHWVISGGTIFLLMVIYSGSAMLSLALFAGGLLAMLLLLAVSRLFIRASRQAGMQAGSSWRLAMAGLQRRAKENSMQMLSFSVAIMLFLLVLALRHELLEDWRGQLPADAPNYFVVNVASQQAEPMQAMFDRENLSATTLYPIVPGRLTAINGTLVRDAVSKEERDDSEYREGFGRELQLTWQADLPEENTLREGEWFAEGESGVSVESQVADRIGINIGDELTFLIGADEFTVPVSNIRNVDWNTMQPNFYMVFSPNLIENMPATYIASFHLPEERQPELYQLFRDFPQASLIDVDDILQQVRDVISHVSLAVTFVMVLVIGAGALVLVAQVQASLEEREQELVILRTLGAKSALLTRAITYEFVVLGALAGVIATIAMELSIFMLQTQVFNMDPSIHLRFWILGPLVGAGIVALLGWSVCWRLMRQQTGNLIRQLN</sequence>
<evidence type="ECO:0000259" key="7">
    <source>
        <dbReference type="Pfam" id="PF02687"/>
    </source>
</evidence>
<feature type="transmembrane region" description="Helical" evidence="6">
    <location>
        <begin position="722"/>
        <end position="747"/>
    </location>
</feature>
<keyword evidence="9" id="KW-1185">Reference proteome</keyword>
<dbReference type="AlphaFoldDB" id="A0A432VSG0"/>
<reference evidence="9" key="1">
    <citation type="journal article" date="2018" name="Front. Microbiol.">
        <title>Genome-Based Analysis Reveals the Taxonomy and Diversity of the Family Idiomarinaceae.</title>
        <authorList>
            <person name="Liu Y."/>
            <person name="Lai Q."/>
            <person name="Shao Z."/>
        </authorList>
    </citation>
    <scope>NUCLEOTIDE SEQUENCE [LARGE SCALE GENOMIC DNA]</scope>
    <source>
        <strain evidence="9">GBPy7</strain>
    </source>
</reference>
<dbReference type="RefSeq" id="WP_126767891.1">
    <property type="nucleotide sequence ID" value="NZ_PIPJ01000008.1"/>
</dbReference>
<evidence type="ECO:0000313" key="8">
    <source>
        <dbReference type="EMBL" id="RUO19291.1"/>
    </source>
</evidence>
<feature type="domain" description="ABC3 transporter permease C-terminal" evidence="7">
    <location>
        <begin position="278"/>
        <end position="396"/>
    </location>
</feature>
<evidence type="ECO:0000256" key="4">
    <source>
        <dbReference type="ARBA" id="ARBA00022989"/>
    </source>
</evidence>
<evidence type="ECO:0000256" key="6">
    <source>
        <dbReference type="SAM" id="Phobius"/>
    </source>
</evidence>
<keyword evidence="5 6" id="KW-0472">Membrane</keyword>
<feature type="transmembrane region" description="Helical" evidence="6">
    <location>
        <begin position="325"/>
        <end position="349"/>
    </location>
</feature>
<dbReference type="Pfam" id="PF02687">
    <property type="entry name" value="FtsX"/>
    <property type="match status" value="2"/>
</dbReference>
<feature type="transmembrane region" description="Helical" evidence="6">
    <location>
        <begin position="409"/>
        <end position="429"/>
    </location>
</feature>
<protein>
    <submittedName>
        <fullName evidence="8">ABC transporter permease</fullName>
    </submittedName>
</protein>
<evidence type="ECO:0000256" key="2">
    <source>
        <dbReference type="ARBA" id="ARBA00022475"/>
    </source>
</evidence>
<feature type="transmembrane region" description="Helical" evidence="6">
    <location>
        <begin position="435"/>
        <end position="458"/>
    </location>
</feature>
<dbReference type="OrthoDB" id="5292592at2"/>
<keyword evidence="2" id="KW-1003">Cell membrane</keyword>
<accession>A0A432VSG0</accession>
<dbReference type="GO" id="GO:0005886">
    <property type="term" value="C:plasma membrane"/>
    <property type="evidence" value="ECO:0007669"/>
    <property type="project" value="UniProtKB-SubCell"/>
</dbReference>
<comment type="subcellular location">
    <subcellularLocation>
        <location evidence="1">Cell membrane</location>
        <topology evidence="1">Multi-pass membrane protein</topology>
    </subcellularLocation>
</comment>
<feature type="transmembrane region" description="Helical" evidence="6">
    <location>
        <begin position="37"/>
        <end position="57"/>
    </location>
</feature>
<dbReference type="PANTHER" id="PTHR30287">
    <property type="entry name" value="MEMBRANE COMPONENT OF PREDICTED ABC SUPERFAMILY METABOLITE UPTAKE TRANSPORTER"/>
    <property type="match status" value="1"/>
</dbReference>
<evidence type="ECO:0000256" key="1">
    <source>
        <dbReference type="ARBA" id="ARBA00004651"/>
    </source>
</evidence>
<dbReference type="EMBL" id="PIPJ01000008">
    <property type="protein sequence ID" value="RUO19291.1"/>
    <property type="molecule type" value="Genomic_DNA"/>
</dbReference>
<keyword evidence="4 6" id="KW-1133">Transmembrane helix</keyword>
<evidence type="ECO:0000256" key="3">
    <source>
        <dbReference type="ARBA" id="ARBA00022692"/>
    </source>
</evidence>
<feature type="transmembrane region" description="Helical" evidence="6">
    <location>
        <begin position="768"/>
        <end position="792"/>
    </location>
</feature>
<evidence type="ECO:0000313" key="9">
    <source>
        <dbReference type="Proteomes" id="UP000288395"/>
    </source>
</evidence>
<dbReference type="InterPro" id="IPR003838">
    <property type="entry name" value="ABC3_permease_C"/>
</dbReference>
<dbReference type="PANTHER" id="PTHR30287:SF1">
    <property type="entry name" value="INNER MEMBRANE PROTEIN"/>
    <property type="match status" value="1"/>
</dbReference>
<gene>
    <name evidence="8" type="ORF">CWE08_09905</name>
</gene>
<keyword evidence="3 6" id="KW-0812">Transmembrane</keyword>
<name>A0A432VSG0_9GAMM</name>
<comment type="caution">
    <text evidence="8">The sequence shown here is derived from an EMBL/GenBank/DDBJ whole genome shotgun (WGS) entry which is preliminary data.</text>
</comment>
<evidence type="ECO:0000256" key="5">
    <source>
        <dbReference type="ARBA" id="ARBA00023136"/>
    </source>
</evidence>